<dbReference type="Proteomes" id="UP000632289">
    <property type="component" value="Unassembled WGS sequence"/>
</dbReference>
<protein>
    <submittedName>
        <fullName evidence="1">Thiazolylpeptide-type bacteriocin</fullName>
    </submittedName>
</protein>
<dbReference type="EMBL" id="JACXYU010000003">
    <property type="protein sequence ID" value="MBD3931805.1"/>
    <property type="molecule type" value="Genomic_DNA"/>
</dbReference>
<dbReference type="InterPro" id="IPR023895">
    <property type="entry name" value="Thiopep_bacteriocin_prcur"/>
</dbReference>
<accession>A0A927EYM9</accession>
<sequence>MDKTQLTTLADEILELESETFEISDYSDAAEVVLAGSTSCSSTSTCSSTTSTTSCSA</sequence>
<proteinExistence type="predicted"/>
<organism evidence="1 2">
    <name type="scientific">Streptomyces chumphonensis</name>
    <dbReference type="NCBI Taxonomy" id="1214925"/>
    <lineage>
        <taxon>Bacteria</taxon>
        <taxon>Bacillati</taxon>
        <taxon>Actinomycetota</taxon>
        <taxon>Actinomycetes</taxon>
        <taxon>Kitasatosporales</taxon>
        <taxon>Streptomycetaceae</taxon>
        <taxon>Streptomyces</taxon>
    </lineage>
</organism>
<keyword evidence="2" id="KW-1185">Reference proteome</keyword>
<evidence type="ECO:0000313" key="1">
    <source>
        <dbReference type="EMBL" id="MBD3931805.1"/>
    </source>
</evidence>
<comment type="caution">
    <text evidence="1">The sequence shown here is derived from an EMBL/GenBank/DDBJ whole genome shotgun (WGS) entry which is preliminary data.</text>
</comment>
<evidence type="ECO:0000313" key="2">
    <source>
        <dbReference type="Proteomes" id="UP000632289"/>
    </source>
</evidence>
<dbReference type="AlphaFoldDB" id="A0A927EYM9"/>
<dbReference type="NCBIfam" id="NF033400">
    <property type="entry name" value="thiazolyl_B"/>
    <property type="match status" value="1"/>
</dbReference>
<name>A0A927EYM9_9ACTN</name>
<dbReference type="RefSeq" id="WP_191209084.1">
    <property type="nucleotide sequence ID" value="NZ_BAABKL010000018.1"/>
</dbReference>
<dbReference type="NCBIfam" id="TIGR03892">
    <property type="entry name" value="thiopep_precurs"/>
    <property type="match status" value="1"/>
</dbReference>
<gene>
    <name evidence="1" type="ORF">IF129_09550</name>
</gene>
<reference evidence="1" key="1">
    <citation type="submission" date="2020-09" db="EMBL/GenBank/DDBJ databases">
        <title>Secondary metabolite and genome analysis of marine Streptomyces chumphonensis KK1-2T.</title>
        <authorList>
            <person name="Phongsopitanun W."/>
            <person name="Kanchanasin P."/>
            <person name="Pittayakhajonwut P."/>
            <person name="Suwanborirux K."/>
            <person name="Tanasupawat S."/>
        </authorList>
    </citation>
    <scope>NUCLEOTIDE SEQUENCE</scope>
    <source>
        <strain evidence="1">KK1-2</strain>
    </source>
</reference>